<dbReference type="EC" id="2.7.3.9" evidence="6 17"/>
<feature type="active site" description="Tele-phosphohistidine intermediate" evidence="18">
    <location>
        <position position="193"/>
    </location>
</feature>
<feature type="binding site" evidence="19">
    <location>
        <position position="336"/>
    </location>
    <ligand>
        <name>phosphoenolpyruvate</name>
        <dbReference type="ChEBI" id="CHEBI:58702"/>
    </ligand>
</feature>
<dbReference type="GO" id="GO:0016301">
    <property type="term" value="F:kinase activity"/>
    <property type="evidence" value="ECO:0007669"/>
    <property type="project" value="UniProtKB-KW"/>
</dbReference>
<evidence type="ECO:0000259" key="25">
    <source>
        <dbReference type="Pfam" id="PF05524"/>
    </source>
</evidence>
<evidence type="ECO:0000256" key="13">
    <source>
        <dbReference type="ARBA" id="ARBA00022723"/>
    </source>
</evidence>
<dbReference type="AlphaFoldDB" id="A0A2T5GD54"/>
<dbReference type="InterPro" id="IPR008731">
    <property type="entry name" value="PTS_EIN"/>
</dbReference>
<dbReference type="EMBL" id="JAHHQF010000004">
    <property type="protein sequence ID" value="MBT9281081.1"/>
    <property type="molecule type" value="Genomic_DNA"/>
</dbReference>
<name>A0A2T5GD54_HYDSH</name>
<dbReference type="InterPro" id="IPR036637">
    <property type="entry name" value="Phosphohistidine_dom_sf"/>
</dbReference>
<keyword evidence="8 17" id="KW-0813">Transport</keyword>
<evidence type="ECO:0000256" key="9">
    <source>
        <dbReference type="ARBA" id="ARBA00022490"/>
    </source>
</evidence>
<evidence type="ECO:0000256" key="22">
    <source>
        <dbReference type="SAM" id="MobiDB-lite"/>
    </source>
</evidence>
<dbReference type="SUPFAM" id="SSF52009">
    <property type="entry name" value="Phosphohistidine domain"/>
    <property type="match status" value="1"/>
</dbReference>
<dbReference type="InterPro" id="IPR036618">
    <property type="entry name" value="PtsI_HPr-bd_sf"/>
</dbReference>
<evidence type="ECO:0000256" key="19">
    <source>
        <dbReference type="PIRSR" id="PIRSR000732-2"/>
    </source>
</evidence>
<dbReference type="Pfam" id="PF02896">
    <property type="entry name" value="PEP-utilizers_C"/>
    <property type="match status" value="1"/>
</dbReference>
<dbReference type="PRINTS" id="PR01736">
    <property type="entry name" value="PHPHTRNFRASE"/>
</dbReference>
<feature type="region of interest" description="Disordered" evidence="22">
    <location>
        <begin position="1"/>
        <end position="36"/>
    </location>
</feature>
<dbReference type="PIRSF" id="PIRSF000732">
    <property type="entry name" value="PTS_enzyme_I"/>
    <property type="match status" value="1"/>
</dbReference>
<evidence type="ECO:0000313" key="26">
    <source>
        <dbReference type="EMBL" id="MBT9281081.1"/>
    </source>
</evidence>
<feature type="binding site" evidence="20">
    <location>
        <position position="435"/>
    </location>
    <ligand>
        <name>Mg(2+)</name>
        <dbReference type="ChEBI" id="CHEBI:18420"/>
    </ligand>
</feature>
<feature type="binding site" evidence="19">
    <location>
        <begin position="458"/>
        <end position="459"/>
    </location>
    <ligand>
        <name>phosphoenolpyruvate</name>
        <dbReference type="ChEBI" id="CHEBI:58702"/>
    </ligand>
</feature>
<evidence type="ECO:0000256" key="21">
    <source>
        <dbReference type="SAM" id="Coils"/>
    </source>
</evidence>
<keyword evidence="9 17" id="KW-0963">Cytoplasm</keyword>
<keyword evidence="13 17" id="KW-0479">Metal-binding</keyword>
<dbReference type="InterPro" id="IPR008279">
    <property type="entry name" value="PEP-util_enz_mobile_dom"/>
</dbReference>
<dbReference type="InterPro" id="IPR000121">
    <property type="entry name" value="PEP_util_C"/>
</dbReference>
<evidence type="ECO:0000256" key="18">
    <source>
        <dbReference type="PIRSR" id="PIRSR000732-1"/>
    </source>
</evidence>
<dbReference type="PANTHER" id="PTHR46244:SF3">
    <property type="entry name" value="PHOSPHOENOLPYRUVATE-PROTEIN PHOSPHOTRANSFERASE"/>
    <property type="match status" value="1"/>
</dbReference>
<dbReference type="NCBIfam" id="TIGR01417">
    <property type="entry name" value="PTS_I_fam"/>
    <property type="match status" value="1"/>
</dbReference>
<protein>
    <recommendedName>
        <fullName evidence="7 17">Phosphoenolpyruvate-protein phosphotransferase</fullName>
        <ecNumber evidence="6 17">2.7.3.9</ecNumber>
    </recommendedName>
    <alternativeName>
        <fullName evidence="16 17">Phosphotransferase system, enzyme I</fullName>
    </alternativeName>
</protein>
<dbReference type="GO" id="GO:0009401">
    <property type="term" value="P:phosphoenolpyruvate-dependent sugar phosphotransferase system"/>
    <property type="evidence" value="ECO:0007669"/>
    <property type="project" value="UniProtKB-KW"/>
</dbReference>
<dbReference type="InterPro" id="IPR040442">
    <property type="entry name" value="Pyrv_kinase-like_dom_sf"/>
</dbReference>
<evidence type="ECO:0000256" key="12">
    <source>
        <dbReference type="ARBA" id="ARBA00022683"/>
    </source>
</evidence>
<keyword evidence="14 17" id="KW-0418">Kinase</keyword>
<evidence type="ECO:0000256" key="10">
    <source>
        <dbReference type="ARBA" id="ARBA00022597"/>
    </source>
</evidence>
<evidence type="ECO:0000259" key="23">
    <source>
        <dbReference type="Pfam" id="PF00391"/>
    </source>
</evidence>
<dbReference type="InterPro" id="IPR050499">
    <property type="entry name" value="PEP-utilizing_PTS_enzyme"/>
</dbReference>
<evidence type="ECO:0000256" key="3">
    <source>
        <dbReference type="ARBA" id="ARBA00002728"/>
    </source>
</evidence>
<feature type="binding site" evidence="19">
    <location>
        <position position="300"/>
    </location>
    <ligand>
        <name>phosphoenolpyruvate</name>
        <dbReference type="ChEBI" id="CHEBI:58702"/>
    </ligand>
</feature>
<comment type="cofactor">
    <cofactor evidence="2 17 20">
        <name>Mg(2+)</name>
        <dbReference type="ChEBI" id="CHEBI:18420"/>
    </cofactor>
</comment>
<evidence type="ECO:0000256" key="4">
    <source>
        <dbReference type="ARBA" id="ARBA00004496"/>
    </source>
</evidence>
<dbReference type="InterPro" id="IPR015813">
    <property type="entry name" value="Pyrv/PenolPyrv_kinase-like_dom"/>
</dbReference>
<evidence type="ECO:0000256" key="2">
    <source>
        <dbReference type="ARBA" id="ARBA00001946"/>
    </source>
</evidence>
<keyword evidence="12 17" id="KW-0598">Phosphotransferase system</keyword>
<dbReference type="InterPro" id="IPR023151">
    <property type="entry name" value="PEP_util_CS"/>
</dbReference>
<evidence type="ECO:0000256" key="15">
    <source>
        <dbReference type="ARBA" id="ARBA00022842"/>
    </source>
</evidence>
<keyword evidence="15 17" id="KW-0460">Magnesium</keyword>
<comment type="catalytic activity">
    <reaction evidence="1 17">
        <text>L-histidyl-[protein] + phosphoenolpyruvate = N(pros)-phospho-L-histidyl-[protein] + pyruvate</text>
        <dbReference type="Rhea" id="RHEA:23880"/>
        <dbReference type="Rhea" id="RHEA-COMP:9745"/>
        <dbReference type="Rhea" id="RHEA-COMP:9746"/>
        <dbReference type="ChEBI" id="CHEBI:15361"/>
        <dbReference type="ChEBI" id="CHEBI:29979"/>
        <dbReference type="ChEBI" id="CHEBI:58702"/>
        <dbReference type="ChEBI" id="CHEBI:64837"/>
        <dbReference type="EC" id="2.7.3.9"/>
    </reaction>
</comment>
<dbReference type="Gene3D" id="1.10.274.10">
    <property type="entry name" value="PtsI, HPr-binding domain"/>
    <property type="match status" value="1"/>
</dbReference>
<feature type="binding site" evidence="19">
    <location>
        <position position="469"/>
    </location>
    <ligand>
        <name>phosphoenolpyruvate</name>
        <dbReference type="ChEBI" id="CHEBI:58702"/>
    </ligand>
</feature>
<dbReference type="Pfam" id="PF00391">
    <property type="entry name" value="PEP-utilizers"/>
    <property type="match status" value="1"/>
</dbReference>
<evidence type="ECO:0000259" key="24">
    <source>
        <dbReference type="Pfam" id="PF02896"/>
    </source>
</evidence>
<dbReference type="SUPFAM" id="SSF51621">
    <property type="entry name" value="Phosphoenolpyruvate/pyruvate domain"/>
    <property type="match status" value="1"/>
</dbReference>
<evidence type="ECO:0000256" key="11">
    <source>
        <dbReference type="ARBA" id="ARBA00022679"/>
    </source>
</evidence>
<dbReference type="PROSITE" id="PS00742">
    <property type="entry name" value="PEP_ENZYMES_2"/>
    <property type="match status" value="1"/>
</dbReference>
<evidence type="ECO:0000256" key="8">
    <source>
        <dbReference type="ARBA" id="ARBA00022448"/>
    </source>
</evidence>
<evidence type="ECO:0000256" key="16">
    <source>
        <dbReference type="ARBA" id="ARBA00033235"/>
    </source>
</evidence>
<organism evidence="27 28">
    <name type="scientific">Hydrogenibacillus schlegelii</name>
    <name type="common">Bacillus schlegelii</name>
    <dbReference type="NCBI Taxonomy" id="1484"/>
    <lineage>
        <taxon>Bacteria</taxon>
        <taxon>Bacillati</taxon>
        <taxon>Bacillota</taxon>
        <taxon>Bacilli</taxon>
        <taxon>Bacillales</taxon>
        <taxon>Bacillales Family X. Incertae Sedis</taxon>
        <taxon>Hydrogenibacillus</taxon>
    </lineage>
</organism>
<dbReference type="Gene3D" id="3.50.30.10">
    <property type="entry name" value="Phosphohistidine domain"/>
    <property type="match status" value="1"/>
</dbReference>
<dbReference type="GO" id="GO:0005737">
    <property type="term" value="C:cytoplasm"/>
    <property type="evidence" value="ECO:0007669"/>
    <property type="project" value="UniProtKB-SubCell"/>
</dbReference>
<dbReference type="Gene3D" id="3.20.20.60">
    <property type="entry name" value="Phosphoenolpyruvate-binding domains"/>
    <property type="match status" value="1"/>
</dbReference>
<proteinExistence type="inferred from homology"/>
<evidence type="ECO:0000256" key="17">
    <source>
        <dbReference type="PIRNR" id="PIRNR000732"/>
    </source>
</evidence>
<evidence type="ECO:0000313" key="27">
    <source>
        <dbReference type="EMBL" id="PTQ54100.1"/>
    </source>
</evidence>
<dbReference type="InterPro" id="IPR018274">
    <property type="entry name" value="PEP_util_AS"/>
</dbReference>
<dbReference type="GO" id="GO:0008965">
    <property type="term" value="F:phosphoenolpyruvate-protein phosphotransferase activity"/>
    <property type="evidence" value="ECO:0007669"/>
    <property type="project" value="UniProtKB-EC"/>
</dbReference>
<evidence type="ECO:0000313" key="28">
    <source>
        <dbReference type="Proteomes" id="UP000244180"/>
    </source>
</evidence>
<dbReference type="Proteomes" id="UP000748108">
    <property type="component" value="Unassembled WGS sequence"/>
</dbReference>
<comment type="similarity">
    <text evidence="5 17">Belongs to the PEP-utilizing enzyme family.</text>
</comment>
<keyword evidence="11 17" id="KW-0808">Transferase</keyword>
<comment type="function">
    <text evidence="3 17">General (non sugar-specific) component of the phosphoenolpyruvate-dependent sugar phosphotransferase system (sugar PTS). This major carbohydrate active-transport system catalyzes the phosphorylation of incoming sugar substrates concomitantly with their translocation across the cell membrane. Enzyme I transfers the phosphoryl group from phosphoenolpyruvate (PEP) to the phosphoryl carrier protein (HPr).</text>
</comment>
<dbReference type="EMBL" id="PEBV01000006">
    <property type="protein sequence ID" value="PTQ54100.1"/>
    <property type="molecule type" value="Genomic_DNA"/>
</dbReference>
<feature type="domain" description="PEP-utilising enzyme mobile" evidence="23">
    <location>
        <begin position="157"/>
        <end position="229"/>
    </location>
</feature>
<evidence type="ECO:0000256" key="20">
    <source>
        <dbReference type="PIRSR" id="PIRSR000732-3"/>
    </source>
</evidence>
<comment type="subcellular location">
    <subcellularLocation>
        <location evidence="4 17">Cytoplasm</location>
    </subcellularLocation>
</comment>
<dbReference type="InterPro" id="IPR024692">
    <property type="entry name" value="PTS_EI"/>
</dbReference>
<evidence type="ECO:0000256" key="6">
    <source>
        <dbReference type="ARBA" id="ARBA00012232"/>
    </source>
</evidence>
<reference evidence="27 28" key="1">
    <citation type="submission" date="2017-08" db="EMBL/GenBank/DDBJ databases">
        <title>Burning lignite coal seam in the remote Altai Mountains harbors a hydrogen-driven thermophilic microbial community.</title>
        <authorList>
            <person name="Kadnikov V.V."/>
            <person name="Mardanov A.V."/>
            <person name="Ivasenko D."/>
            <person name="Beletsky A.V."/>
            <person name="Karnachuk O.V."/>
            <person name="Ravin N.V."/>
        </authorList>
    </citation>
    <scope>NUCLEOTIDE SEQUENCE [LARGE SCALE GENOMIC DNA]</scope>
    <source>
        <strain evidence="27">AL33</strain>
    </source>
</reference>
<sequence length="580" mass="63682">MGDIDRQSSEALGPKQELNDEPPEPNENAASPDGAQVDVESEIDRLLQALEAARAETDRLIESAARRAGAEAAEILKAQQVMLDDPVWREEMVSLIRAEGVTAEAALERVTARYVEQLAALEDPYLRERAQDLKDIERRVLNALSGEGGRPSLDDLKEPVILAAHEFSPGDTALFDRRTVLALVAETGGPTSHAAIMARALGIPAVFGVRDLLAHVRGGEWLLVDGAAGRVIVDPDEEERRAYEVRRQEADRKKKRLAGLRREPAVTRDGRRVEVAANLGHPRELPAVLESGAEGVGLFRTEFLFMDRDAAPDEEEQFEAYRTVLKAVRPHPVILRTLDIGGDKPIPYLKLPAEANPFLGYRAIRLLPEYEALFRTQLRAILRAGAYGRLRVMFPMITSVEEVRAAVGLLKTVETELRRKGLPVPESYEVGIMVETPAAALVADRLIREVDFFSIGTNDLVQYTLAVDRTNERVSGLYEPFHPAVLRLIRHVIDAAHRAGKWAGMCGEMAGDPEAIPLLLGLGLDEFSMSPGRVPAAKALIRETSARAWAAVADEALAKASATEVRSFLKEAAEKEAAER</sequence>
<evidence type="ECO:0000256" key="5">
    <source>
        <dbReference type="ARBA" id="ARBA00007837"/>
    </source>
</evidence>
<dbReference type="Pfam" id="PF05524">
    <property type="entry name" value="PEP-utilisers_N"/>
    <property type="match status" value="1"/>
</dbReference>
<feature type="active site" description="Proton donor" evidence="18">
    <location>
        <position position="506"/>
    </location>
</feature>
<dbReference type="Proteomes" id="UP000244180">
    <property type="component" value="Unassembled WGS sequence"/>
</dbReference>
<feature type="domain" description="PEP-utilising enzyme C-terminal" evidence="24">
    <location>
        <begin position="255"/>
        <end position="544"/>
    </location>
</feature>
<dbReference type="PANTHER" id="PTHR46244">
    <property type="entry name" value="PHOSPHOENOLPYRUVATE-PROTEIN PHOSPHOTRANSFERASE"/>
    <property type="match status" value="1"/>
</dbReference>
<dbReference type="PROSITE" id="PS00370">
    <property type="entry name" value="PEP_ENZYMES_PHOS_SITE"/>
    <property type="match status" value="1"/>
</dbReference>
<feature type="domain" description="Phosphotransferase system enzyme I N-terminal" evidence="25">
    <location>
        <begin position="34"/>
        <end position="129"/>
    </location>
</feature>
<accession>A0A2T5GD54</accession>
<keyword evidence="21" id="KW-0175">Coiled coil</keyword>
<comment type="caution">
    <text evidence="27">The sequence shown here is derived from an EMBL/GenBank/DDBJ whole genome shotgun (WGS) entry which is preliminary data.</text>
</comment>
<keyword evidence="27" id="KW-0670">Pyruvate</keyword>
<reference evidence="26" key="2">
    <citation type="journal article" date="2021" name="Microbiology">
        <title>Metagenomic Analysis of the Microbial Community in the Underground Coal Fire Area (Kemerovo Region, Russia) Revealed Predominance of Thermophilic Members of the Phyla Deinococcus-thermus, Aquificae, and Firmicutes.</title>
        <authorList>
            <person name="Kadnikov V."/>
            <person name="Mardanov A.V."/>
            <person name="Beletsky A.V."/>
            <person name="Karnachuk O.V."/>
            <person name="Ravin N.V."/>
        </authorList>
    </citation>
    <scope>NUCLEOTIDE SEQUENCE</scope>
    <source>
        <strain evidence="26">RBS10-49</strain>
    </source>
</reference>
<evidence type="ECO:0000256" key="14">
    <source>
        <dbReference type="ARBA" id="ARBA00022777"/>
    </source>
</evidence>
<dbReference type="InterPro" id="IPR006318">
    <property type="entry name" value="PTS_EI-like"/>
</dbReference>
<evidence type="ECO:0000256" key="1">
    <source>
        <dbReference type="ARBA" id="ARBA00000683"/>
    </source>
</evidence>
<feature type="coiled-coil region" evidence="21">
    <location>
        <begin position="36"/>
        <end position="67"/>
    </location>
</feature>
<dbReference type="SUPFAM" id="SSF47831">
    <property type="entry name" value="Enzyme I of the PEP:sugar phosphotransferase system HPr-binding (sub)domain"/>
    <property type="match status" value="1"/>
</dbReference>
<evidence type="ECO:0000256" key="7">
    <source>
        <dbReference type="ARBA" id="ARBA00016544"/>
    </source>
</evidence>
<gene>
    <name evidence="26" type="primary">ptsP</name>
    <name evidence="27" type="ORF">HSCHL_0744</name>
    <name evidence="26" type="ORF">KM312_00150</name>
</gene>
<dbReference type="GO" id="GO:0046872">
    <property type="term" value="F:metal ion binding"/>
    <property type="evidence" value="ECO:0007669"/>
    <property type="project" value="UniProtKB-KW"/>
</dbReference>
<feature type="binding site" evidence="20">
    <location>
        <position position="459"/>
    </location>
    <ligand>
        <name>Mg(2+)</name>
        <dbReference type="ChEBI" id="CHEBI:18420"/>
    </ligand>
</feature>
<keyword evidence="10 17" id="KW-0762">Sugar transport</keyword>